<dbReference type="Proteomes" id="UP000315971">
    <property type="component" value="Unassembled WGS sequence"/>
</dbReference>
<dbReference type="Gene3D" id="3.10.450.50">
    <property type="match status" value="1"/>
</dbReference>
<feature type="signal peptide" evidence="1">
    <location>
        <begin position="1"/>
        <end position="20"/>
    </location>
</feature>
<name>A0A521AVJ5_9SPHI</name>
<protein>
    <recommendedName>
        <fullName evidence="4">DUF4440 domain-containing protein</fullName>
    </recommendedName>
</protein>
<proteinExistence type="predicted"/>
<reference evidence="2 3" key="1">
    <citation type="submission" date="2017-05" db="EMBL/GenBank/DDBJ databases">
        <authorList>
            <person name="Varghese N."/>
            <person name="Submissions S."/>
        </authorList>
    </citation>
    <scope>NUCLEOTIDE SEQUENCE [LARGE SCALE GENOMIC DNA]</scope>
    <source>
        <strain evidence="2 3">DSM 21342</strain>
    </source>
</reference>
<gene>
    <name evidence="2" type="ORF">SAMN06265350_101465</name>
</gene>
<evidence type="ECO:0008006" key="4">
    <source>
        <dbReference type="Google" id="ProtNLM"/>
    </source>
</evidence>
<dbReference type="EMBL" id="FXSZ01000001">
    <property type="protein sequence ID" value="SMO38856.1"/>
    <property type="molecule type" value="Genomic_DNA"/>
</dbReference>
<evidence type="ECO:0000313" key="2">
    <source>
        <dbReference type="EMBL" id="SMO38856.1"/>
    </source>
</evidence>
<sequence length="168" mass="19372">MMKKFLLILFLCSSTLIVQAQERFSSIDDLMEVLYASISGSAGEARDSSLITSIFLPEAKLMPIARNKEGKVIAKVLSVEQYISRLVKYTLNEGFFEREIHRETQRYGNIAQVFSTYASYKNKEDKAPYQRGINSLQLMFDGHRWWVMNITWDAESTGNPIPKQYLKK</sequence>
<keyword evidence="1" id="KW-0732">Signal</keyword>
<keyword evidence="3" id="KW-1185">Reference proteome</keyword>
<evidence type="ECO:0000313" key="3">
    <source>
        <dbReference type="Proteomes" id="UP000315971"/>
    </source>
</evidence>
<dbReference type="RefSeq" id="WP_142601102.1">
    <property type="nucleotide sequence ID" value="NZ_FXSZ01000001.1"/>
</dbReference>
<organism evidence="2 3">
    <name type="scientific">Solitalea koreensis</name>
    <dbReference type="NCBI Taxonomy" id="543615"/>
    <lineage>
        <taxon>Bacteria</taxon>
        <taxon>Pseudomonadati</taxon>
        <taxon>Bacteroidota</taxon>
        <taxon>Sphingobacteriia</taxon>
        <taxon>Sphingobacteriales</taxon>
        <taxon>Sphingobacteriaceae</taxon>
        <taxon>Solitalea</taxon>
    </lineage>
</organism>
<feature type="chain" id="PRO_5022120404" description="DUF4440 domain-containing protein" evidence="1">
    <location>
        <begin position="21"/>
        <end position="168"/>
    </location>
</feature>
<dbReference type="OrthoDB" id="8754772at2"/>
<dbReference type="AlphaFoldDB" id="A0A521AVJ5"/>
<accession>A0A521AVJ5</accession>
<evidence type="ECO:0000256" key="1">
    <source>
        <dbReference type="SAM" id="SignalP"/>
    </source>
</evidence>